<evidence type="ECO:0000313" key="2">
    <source>
        <dbReference type="EMBL" id="CBI08940.1"/>
    </source>
</evidence>
<dbReference type="PROSITE" id="PS50994">
    <property type="entry name" value="INTEGRASE"/>
    <property type="match status" value="1"/>
</dbReference>
<name>E6QNW9_9ZZZZ</name>
<dbReference type="PANTHER" id="PTHR35004">
    <property type="entry name" value="TRANSPOSASE RV3428C-RELATED"/>
    <property type="match status" value="1"/>
</dbReference>
<sequence>MIHRVEKIGVFEAPVITNEVYMEIEVLRKHGFSLRRIAAEVGCAVNTVRSHLSKGRTPYYERQKKRTSKLSSYEAYLLERQAAAHPHWIPATVLHREIAAQGYAGGMSQLRRFLRGIKPALPDDPVVRFETAPGEQMQVDWVEFRKGNQPLYAFCATLGYSRASYVEFVSDMKVGTLIDCHQRAFGALGGVPRRILYDNMKTVVLERDIDGPGTHRYHAGFLDYAKHCGFVIKLCRPYRARTKGKVERFNGYLRRSFYVPLAAKLKQAGLRLDAVTANAEVRHWLKEVAHERIHGTTQVKPVARLDEERAYLQAIPATWRGDIAAARPREKAPLSGAAEAARPVEVLKRIEAATPEQHPLAVYEQLLAQCGAGIGVAP</sequence>
<dbReference type="GO" id="GO:0003676">
    <property type="term" value="F:nucleic acid binding"/>
    <property type="evidence" value="ECO:0007669"/>
    <property type="project" value="InterPro"/>
</dbReference>
<reference evidence="2" key="1">
    <citation type="submission" date="2009-10" db="EMBL/GenBank/DDBJ databases">
        <title>Diversity of trophic interactions inside an arsenic-rich microbial ecosystem.</title>
        <authorList>
            <person name="Bertin P.N."/>
            <person name="Heinrich-Salmeron A."/>
            <person name="Pelletier E."/>
            <person name="Goulhen-Chollet F."/>
            <person name="Arsene-Ploetze F."/>
            <person name="Gallien S."/>
            <person name="Calteau A."/>
            <person name="Vallenet D."/>
            <person name="Casiot C."/>
            <person name="Chane-Woon-Ming B."/>
            <person name="Giloteaux L."/>
            <person name="Barakat M."/>
            <person name="Bonnefoy V."/>
            <person name="Bruneel O."/>
            <person name="Chandler M."/>
            <person name="Cleiss J."/>
            <person name="Duran R."/>
            <person name="Elbaz-Poulichet F."/>
            <person name="Fonknechten N."/>
            <person name="Lauga B."/>
            <person name="Mornico D."/>
            <person name="Ortet P."/>
            <person name="Schaeffer C."/>
            <person name="Siguier P."/>
            <person name="Alexander Thil Smith A."/>
            <person name="Van Dorsselaer A."/>
            <person name="Weissenbach J."/>
            <person name="Medigue C."/>
            <person name="Le Paslier D."/>
        </authorList>
    </citation>
    <scope>NUCLEOTIDE SEQUENCE</scope>
</reference>
<protein>
    <submittedName>
        <fullName evidence="2">Transposase of ISCARN3, IS21 family, ORFA</fullName>
    </submittedName>
</protein>
<dbReference type="GO" id="GO:0015074">
    <property type="term" value="P:DNA integration"/>
    <property type="evidence" value="ECO:0007669"/>
    <property type="project" value="InterPro"/>
</dbReference>
<dbReference type="SUPFAM" id="SSF53098">
    <property type="entry name" value="Ribonuclease H-like"/>
    <property type="match status" value="1"/>
</dbReference>
<dbReference type="AlphaFoldDB" id="E6QNW9"/>
<dbReference type="PANTHER" id="PTHR35004:SF6">
    <property type="entry name" value="TRANSPOSASE"/>
    <property type="match status" value="1"/>
</dbReference>
<dbReference type="NCBIfam" id="NF033546">
    <property type="entry name" value="transpos_IS21"/>
    <property type="match status" value="1"/>
</dbReference>
<evidence type="ECO:0000259" key="1">
    <source>
        <dbReference type="PROSITE" id="PS50994"/>
    </source>
</evidence>
<dbReference type="Pfam" id="PF00665">
    <property type="entry name" value="rve"/>
    <property type="match status" value="1"/>
</dbReference>
<proteinExistence type="predicted"/>
<organism evidence="2">
    <name type="scientific">mine drainage metagenome</name>
    <dbReference type="NCBI Taxonomy" id="410659"/>
    <lineage>
        <taxon>unclassified sequences</taxon>
        <taxon>metagenomes</taxon>
        <taxon>ecological metagenomes</taxon>
    </lineage>
</organism>
<dbReference type="EMBL" id="CABQ01000294">
    <property type="protein sequence ID" value="CBI08940.1"/>
    <property type="molecule type" value="Genomic_DNA"/>
</dbReference>
<dbReference type="Gene3D" id="3.30.420.10">
    <property type="entry name" value="Ribonuclease H-like superfamily/Ribonuclease H"/>
    <property type="match status" value="1"/>
</dbReference>
<comment type="caution">
    <text evidence="2">The sequence shown here is derived from an EMBL/GenBank/DDBJ whole genome shotgun (WGS) entry which is preliminary data.</text>
</comment>
<dbReference type="InterPro" id="IPR001584">
    <property type="entry name" value="Integrase_cat-core"/>
</dbReference>
<accession>E6QNW9</accession>
<dbReference type="InterPro" id="IPR036397">
    <property type="entry name" value="RNaseH_sf"/>
</dbReference>
<dbReference type="InterPro" id="IPR012337">
    <property type="entry name" value="RNaseH-like_sf"/>
</dbReference>
<feature type="domain" description="Integrase catalytic" evidence="1">
    <location>
        <begin position="129"/>
        <end position="309"/>
    </location>
</feature>
<gene>
    <name evidence="2" type="primary">istA</name>
    <name evidence="2" type="ORF">CARN6_2469</name>
</gene>